<dbReference type="EC" id="2.7.13.3" evidence="2"/>
<dbReference type="RefSeq" id="WP_187466347.1">
    <property type="nucleotide sequence ID" value="NZ_JACSIT010000092.1"/>
</dbReference>
<dbReference type="InterPro" id="IPR052162">
    <property type="entry name" value="Sensor_kinase/Photoreceptor"/>
</dbReference>
<dbReference type="SUPFAM" id="SSF48452">
    <property type="entry name" value="TPR-like"/>
    <property type="match status" value="2"/>
</dbReference>
<dbReference type="AlphaFoldDB" id="A0A923PHN6"/>
<reference evidence="8" key="1">
    <citation type="submission" date="2020-08" db="EMBL/GenBank/DDBJ databases">
        <title>Lewinella bacteria from marine environments.</title>
        <authorList>
            <person name="Zhong Y."/>
        </authorList>
    </citation>
    <scope>NUCLEOTIDE SEQUENCE</scope>
    <source>
        <strain evidence="8">KCTC 42187</strain>
    </source>
</reference>
<dbReference type="InterPro" id="IPR036890">
    <property type="entry name" value="HATPase_C_sf"/>
</dbReference>
<dbReference type="InterPro" id="IPR003594">
    <property type="entry name" value="HATPase_dom"/>
</dbReference>
<keyword evidence="6" id="KW-0175">Coiled coil</keyword>
<dbReference type="SMART" id="SM00387">
    <property type="entry name" value="HATPase_c"/>
    <property type="match status" value="1"/>
</dbReference>
<keyword evidence="5 8" id="KW-0418">Kinase</keyword>
<dbReference type="PANTHER" id="PTHR43304">
    <property type="entry name" value="PHYTOCHROME-LIKE PROTEIN CPH1"/>
    <property type="match status" value="1"/>
</dbReference>
<dbReference type="GO" id="GO:0004673">
    <property type="term" value="F:protein histidine kinase activity"/>
    <property type="evidence" value="ECO:0007669"/>
    <property type="project" value="UniProtKB-EC"/>
</dbReference>
<evidence type="ECO:0000256" key="4">
    <source>
        <dbReference type="ARBA" id="ARBA00022679"/>
    </source>
</evidence>
<gene>
    <name evidence="8" type="ORF">H9S92_08810</name>
</gene>
<keyword evidence="9" id="KW-1185">Reference proteome</keyword>
<dbReference type="PROSITE" id="PS50109">
    <property type="entry name" value="HIS_KIN"/>
    <property type="match status" value="1"/>
</dbReference>
<dbReference type="EMBL" id="JACSIT010000092">
    <property type="protein sequence ID" value="MBC6994260.1"/>
    <property type="molecule type" value="Genomic_DNA"/>
</dbReference>
<protein>
    <recommendedName>
        <fullName evidence="2">histidine kinase</fullName>
        <ecNumber evidence="2">2.7.13.3</ecNumber>
    </recommendedName>
</protein>
<keyword evidence="4" id="KW-0808">Transferase</keyword>
<keyword evidence="3" id="KW-0597">Phosphoprotein</keyword>
<comment type="caution">
    <text evidence="8">The sequence shown here is derived from an EMBL/GenBank/DDBJ whole genome shotgun (WGS) entry which is preliminary data.</text>
</comment>
<proteinExistence type="predicted"/>
<evidence type="ECO:0000256" key="2">
    <source>
        <dbReference type="ARBA" id="ARBA00012438"/>
    </source>
</evidence>
<feature type="coiled-coil region" evidence="6">
    <location>
        <begin position="481"/>
        <end position="508"/>
    </location>
</feature>
<evidence type="ECO:0000256" key="5">
    <source>
        <dbReference type="ARBA" id="ARBA00022777"/>
    </source>
</evidence>
<dbReference type="Gene3D" id="3.30.565.10">
    <property type="entry name" value="Histidine kinase-like ATPase, C-terminal domain"/>
    <property type="match status" value="1"/>
</dbReference>
<accession>A0A923PHN6</accession>
<evidence type="ECO:0000256" key="3">
    <source>
        <dbReference type="ARBA" id="ARBA00022553"/>
    </source>
</evidence>
<dbReference type="InterPro" id="IPR011990">
    <property type="entry name" value="TPR-like_helical_dom_sf"/>
</dbReference>
<evidence type="ECO:0000313" key="8">
    <source>
        <dbReference type="EMBL" id="MBC6994260.1"/>
    </source>
</evidence>
<dbReference type="InterPro" id="IPR005467">
    <property type="entry name" value="His_kinase_dom"/>
</dbReference>
<organism evidence="8 9">
    <name type="scientific">Neolewinella lacunae</name>
    <dbReference type="NCBI Taxonomy" id="1517758"/>
    <lineage>
        <taxon>Bacteria</taxon>
        <taxon>Pseudomonadati</taxon>
        <taxon>Bacteroidota</taxon>
        <taxon>Saprospiria</taxon>
        <taxon>Saprospirales</taxon>
        <taxon>Lewinellaceae</taxon>
        <taxon>Neolewinella</taxon>
    </lineage>
</organism>
<evidence type="ECO:0000313" key="9">
    <source>
        <dbReference type="Proteomes" id="UP000650081"/>
    </source>
</evidence>
<name>A0A923PHN6_9BACT</name>
<feature type="domain" description="Histidine kinase" evidence="7">
    <location>
        <begin position="515"/>
        <end position="724"/>
    </location>
</feature>
<evidence type="ECO:0000259" key="7">
    <source>
        <dbReference type="PROSITE" id="PS50109"/>
    </source>
</evidence>
<evidence type="ECO:0000256" key="6">
    <source>
        <dbReference type="SAM" id="Coils"/>
    </source>
</evidence>
<comment type="catalytic activity">
    <reaction evidence="1">
        <text>ATP + protein L-histidine = ADP + protein N-phospho-L-histidine.</text>
        <dbReference type="EC" id="2.7.13.3"/>
    </reaction>
</comment>
<dbReference type="Gene3D" id="1.25.40.10">
    <property type="entry name" value="Tetratricopeptide repeat domain"/>
    <property type="match status" value="2"/>
</dbReference>
<evidence type="ECO:0000256" key="1">
    <source>
        <dbReference type="ARBA" id="ARBA00000085"/>
    </source>
</evidence>
<dbReference type="SUPFAM" id="SSF55874">
    <property type="entry name" value="ATPase domain of HSP90 chaperone/DNA topoisomerase II/histidine kinase"/>
    <property type="match status" value="1"/>
</dbReference>
<dbReference type="Pfam" id="PF02518">
    <property type="entry name" value="HATPase_c"/>
    <property type="match status" value="1"/>
</dbReference>
<sequence>MHLLQATSVQASPPKLSGPSLIAWPNLLCWCLLWAYVACLPGGLGAQADWSEEAALSIHYRAREHYIAKDSARLAALTDSVCTLSGSSAIQQGACEECRGFNHLLWQRYAAAKETYERSAAHFARAQIIHLEAQGLNNAGWAALRTNASKEAIALFDAAEQLLSTGGRSRKDSLLLCNVYEQKISSHEQHSQYTLVFTHGFKMLNLAENLRDTSKILSALETLMLTYRAFGEIENGVPYTQQMYSIYESPGEFYNPLKAIELRLLTVRNVEEANQYLAQATQITFSEPEHPTLPDVWYSYALAMLGPCNQPETAAPYFQKVLDASAGKFKVNRFSIIWSQIYLAEIAIIQKDYPEAISRGQEAFAAAQRMNDPSMLSQIHQYLSNAFFATQQLDSAYAHLEKAFLLKTSMQQASDSKEFMRTHLNNAFAKEKEILELQQAQKQFASLAQIKRQRTLLTGAALGLLLVGGLAFVSYRNYRLKQSAADKLQEINQQLLVEQEKLRRSNDKLMRFTGVVSHDILSNLNLLLSTGSVLVGSSPKTPNLIQYYDISRDIHRQLKNYCLGLLTEARRTPAQRKVPLTDPTPIAQKVLDRLGPALRDANFQVSLQPLSPCPLPPAIIEQVFQNLISNACRYAGHQPAPTLRIAEEKDPLNHPCWVVEDNGPGISPALEDTIFSAERQDHSQGQHLGLHLLRTTLYEYGASIHHVAPPEGGTRFIVTFLENTPLQQPTPAFSNAN</sequence>
<dbReference type="Proteomes" id="UP000650081">
    <property type="component" value="Unassembled WGS sequence"/>
</dbReference>
<dbReference type="PANTHER" id="PTHR43304:SF1">
    <property type="entry name" value="PAC DOMAIN-CONTAINING PROTEIN"/>
    <property type="match status" value="1"/>
</dbReference>